<keyword evidence="1" id="KW-0732">Signal</keyword>
<organism evidence="2 3">
    <name type="scientific">Oleoguttula mirabilis</name>
    <dbReference type="NCBI Taxonomy" id="1507867"/>
    <lineage>
        <taxon>Eukaryota</taxon>
        <taxon>Fungi</taxon>
        <taxon>Dikarya</taxon>
        <taxon>Ascomycota</taxon>
        <taxon>Pezizomycotina</taxon>
        <taxon>Dothideomycetes</taxon>
        <taxon>Dothideomycetidae</taxon>
        <taxon>Mycosphaerellales</taxon>
        <taxon>Teratosphaeriaceae</taxon>
        <taxon>Oleoguttula</taxon>
    </lineage>
</organism>
<sequence>MLSPTKLAALLSAFSVAIISAAPTPIAAAPTCSTTFPATFKIKEANGYFEVKSGTIIHDSTKSTASYFYINETVWQGPTIPQLSYSASGKNYGVFITNSVDGIIVLVPTASTATTTDLPVTAGLMANCGINLLLSESHTDSYLQDCSGVIEFATSVKTGCTQVSASLVT</sequence>
<dbReference type="Proteomes" id="UP001324427">
    <property type="component" value="Unassembled WGS sequence"/>
</dbReference>
<feature type="signal peptide" evidence="1">
    <location>
        <begin position="1"/>
        <end position="28"/>
    </location>
</feature>
<name>A0AAV9J6U7_9PEZI</name>
<feature type="chain" id="PRO_5043597459" evidence="1">
    <location>
        <begin position="29"/>
        <end position="169"/>
    </location>
</feature>
<gene>
    <name evidence="2" type="ORF">LTR36_009001</name>
</gene>
<evidence type="ECO:0000256" key="1">
    <source>
        <dbReference type="SAM" id="SignalP"/>
    </source>
</evidence>
<dbReference type="AlphaFoldDB" id="A0AAV9J6U7"/>
<evidence type="ECO:0000313" key="2">
    <source>
        <dbReference type="EMBL" id="KAK4540670.1"/>
    </source>
</evidence>
<reference evidence="2 3" key="1">
    <citation type="submission" date="2021-11" db="EMBL/GenBank/DDBJ databases">
        <title>Black yeast isolated from Biological Soil Crust.</title>
        <authorList>
            <person name="Kurbessoian T."/>
        </authorList>
    </citation>
    <scope>NUCLEOTIDE SEQUENCE [LARGE SCALE GENOMIC DNA]</scope>
    <source>
        <strain evidence="2 3">CCFEE 5522</strain>
    </source>
</reference>
<comment type="caution">
    <text evidence="2">The sequence shown here is derived from an EMBL/GenBank/DDBJ whole genome shotgun (WGS) entry which is preliminary data.</text>
</comment>
<keyword evidence="3" id="KW-1185">Reference proteome</keyword>
<proteinExistence type="predicted"/>
<evidence type="ECO:0000313" key="3">
    <source>
        <dbReference type="Proteomes" id="UP001324427"/>
    </source>
</evidence>
<accession>A0AAV9J6U7</accession>
<protein>
    <submittedName>
        <fullName evidence="2">Uncharacterized protein</fullName>
    </submittedName>
</protein>
<dbReference type="EMBL" id="JAVFHQ010000063">
    <property type="protein sequence ID" value="KAK4540670.1"/>
    <property type="molecule type" value="Genomic_DNA"/>
</dbReference>